<dbReference type="Pfam" id="PF12698">
    <property type="entry name" value="ABC2_membrane_3"/>
    <property type="match status" value="1"/>
</dbReference>
<evidence type="ECO:0000256" key="6">
    <source>
        <dbReference type="ARBA" id="ARBA00022989"/>
    </source>
</evidence>
<evidence type="ECO:0000256" key="3">
    <source>
        <dbReference type="ARBA" id="ARBA00022448"/>
    </source>
</evidence>
<keyword evidence="3" id="KW-0813">Transport</keyword>
<keyword evidence="4" id="KW-1003">Cell membrane</keyword>
<dbReference type="GO" id="GO:0140359">
    <property type="term" value="F:ABC-type transporter activity"/>
    <property type="evidence" value="ECO:0007669"/>
    <property type="project" value="InterPro"/>
</dbReference>
<keyword evidence="6 8" id="KW-1133">Transmembrane helix</keyword>
<evidence type="ECO:0000256" key="8">
    <source>
        <dbReference type="SAM" id="Phobius"/>
    </source>
</evidence>
<comment type="similarity">
    <text evidence="2">Belongs to the ABC-2 integral membrane protein family.</text>
</comment>
<evidence type="ECO:0000313" key="11">
    <source>
        <dbReference type="Proteomes" id="UP000886865"/>
    </source>
</evidence>
<organism evidence="10 11">
    <name type="scientific">Candidatus Galligastranaerophilus intestinavium</name>
    <dbReference type="NCBI Taxonomy" id="2840836"/>
    <lineage>
        <taxon>Bacteria</taxon>
        <taxon>Candidatus Galligastranaerophilus</taxon>
    </lineage>
</organism>
<dbReference type="EMBL" id="DVJQ01000067">
    <property type="protein sequence ID" value="HIS74921.1"/>
    <property type="molecule type" value="Genomic_DNA"/>
</dbReference>
<dbReference type="Gene3D" id="3.40.1710.10">
    <property type="entry name" value="abc type-2 transporter like domain"/>
    <property type="match status" value="1"/>
</dbReference>
<comment type="subcellular location">
    <subcellularLocation>
        <location evidence="1">Cell membrane</location>
        <topology evidence="1">Multi-pass membrane protein</topology>
    </subcellularLocation>
</comment>
<dbReference type="InterPro" id="IPR013525">
    <property type="entry name" value="ABC2_TM"/>
</dbReference>
<reference evidence="10" key="2">
    <citation type="journal article" date="2021" name="PeerJ">
        <title>Extensive microbial diversity within the chicken gut microbiome revealed by metagenomics and culture.</title>
        <authorList>
            <person name="Gilroy R."/>
            <person name="Ravi A."/>
            <person name="Getino M."/>
            <person name="Pursley I."/>
            <person name="Horton D.L."/>
            <person name="Alikhan N.F."/>
            <person name="Baker D."/>
            <person name="Gharbi K."/>
            <person name="Hall N."/>
            <person name="Watson M."/>
            <person name="Adriaenssens E.M."/>
            <person name="Foster-Nyarko E."/>
            <person name="Jarju S."/>
            <person name="Secka A."/>
            <person name="Antonio M."/>
            <person name="Oren A."/>
            <person name="Chaudhuri R.R."/>
            <person name="La Ragione R."/>
            <person name="Hildebrand F."/>
            <person name="Pallen M.J."/>
        </authorList>
    </citation>
    <scope>NUCLEOTIDE SEQUENCE</scope>
    <source>
        <strain evidence="10">CHK152-2871</strain>
    </source>
</reference>
<dbReference type="PROSITE" id="PS51012">
    <property type="entry name" value="ABC_TM2"/>
    <property type="match status" value="1"/>
</dbReference>
<dbReference type="InterPro" id="IPR051449">
    <property type="entry name" value="ABC-2_transporter_component"/>
</dbReference>
<protein>
    <submittedName>
        <fullName evidence="10">ABC transporter permease</fullName>
    </submittedName>
</protein>
<keyword evidence="5 8" id="KW-0812">Transmembrane</keyword>
<evidence type="ECO:0000256" key="4">
    <source>
        <dbReference type="ARBA" id="ARBA00022475"/>
    </source>
</evidence>
<sequence length="366" mass="41539">MTRRIFSLIKKEFLIIWRDPKSRMLIILPPLMQLFVFAYAMTMEIRNIDVAVLDRCNTYESRELISRFQNSKWFRKFIFVNNEKEIKEKIETQKAQIALEINSDFSSNIKRGKSADVQVITDGRQTNTAAIAGSYAANIINEYSAEFEKGKKAQIDMQIRSWYNPNLEYMYYTLASLVVLLAMVITLLLTSMSIARERELGTFDQLIVSPCTPFEILLGKTIAPMGVAMCLATFMALIAVFYFKMPFRGSITLYLLSTIAALLSITGVGLFISALSKTQQQAILGAFTFQTPASLLSGFISPIEDMPRVFQYITLIDPLRYYMVIGKGIFFKGMGFYDVMTNTIPLILIAVVTLGGALWLFNRQLD</sequence>
<dbReference type="AlphaFoldDB" id="A0A9D1FJD8"/>
<name>A0A9D1FJD8_9BACT</name>
<evidence type="ECO:0000256" key="5">
    <source>
        <dbReference type="ARBA" id="ARBA00022692"/>
    </source>
</evidence>
<dbReference type="PANTHER" id="PTHR30294:SF44">
    <property type="entry name" value="MULTIDRUG ABC TRANSPORTER PERMEASE YBHR-RELATED"/>
    <property type="match status" value="1"/>
</dbReference>
<dbReference type="GO" id="GO:0005886">
    <property type="term" value="C:plasma membrane"/>
    <property type="evidence" value="ECO:0007669"/>
    <property type="project" value="UniProtKB-SubCell"/>
</dbReference>
<feature type="domain" description="ABC transmembrane type-2" evidence="9">
    <location>
        <begin position="129"/>
        <end position="364"/>
    </location>
</feature>
<gene>
    <name evidence="10" type="ORF">IAA86_07865</name>
</gene>
<accession>A0A9D1FJD8</accession>
<proteinExistence type="inferred from homology"/>
<feature type="transmembrane region" description="Helical" evidence="8">
    <location>
        <begin position="343"/>
        <end position="361"/>
    </location>
</feature>
<keyword evidence="7 8" id="KW-0472">Membrane</keyword>
<reference evidence="10" key="1">
    <citation type="submission" date="2020-10" db="EMBL/GenBank/DDBJ databases">
        <authorList>
            <person name="Gilroy R."/>
        </authorList>
    </citation>
    <scope>NUCLEOTIDE SEQUENCE</scope>
    <source>
        <strain evidence="10">CHK152-2871</strain>
    </source>
</reference>
<evidence type="ECO:0000256" key="7">
    <source>
        <dbReference type="ARBA" id="ARBA00023136"/>
    </source>
</evidence>
<dbReference type="PANTHER" id="PTHR30294">
    <property type="entry name" value="MEMBRANE COMPONENT OF ABC TRANSPORTER YHHJ-RELATED"/>
    <property type="match status" value="1"/>
</dbReference>
<dbReference type="Proteomes" id="UP000886865">
    <property type="component" value="Unassembled WGS sequence"/>
</dbReference>
<dbReference type="InterPro" id="IPR047817">
    <property type="entry name" value="ABC2_TM_bact-type"/>
</dbReference>
<evidence type="ECO:0000256" key="1">
    <source>
        <dbReference type="ARBA" id="ARBA00004651"/>
    </source>
</evidence>
<evidence type="ECO:0000256" key="2">
    <source>
        <dbReference type="ARBA" id="ARBA00007783"/>
    </source>
</evidence>
<evidence type="ECO:0000259" key="9">
    <source>
        <dbReference type="PROSITE" id="PS51012"/>
    </source>
</evidence>
<comment type="caution">
    <text evidence="10">The sequence shown here is derived from an EMBL/GenBank/DDBJ whole genome shotgun (WGS) entry which is preliminary data.</text>
</comment>
<feature type="transmembrane region" description="Helical" evidence="8">
    <location>
        <begin position="222"/>
        <end position="245"/>
    </location>
</feature>
<evidence type="ECO:0000313" key="10">
    <source>
        <dbReference type="EMBL" id="HIS74921.1"/>
    </source>
</evidence>
<feature type="transmembrane region" description="Helical" evidence="8">
    <location>
        <begin position="251"/>
        <end position="275"/>
    </location>
</feature>
<feature type="transmembrane region" description="Helical" evidence="8">
    <location>
        <begin position="169"/>
        <end position="189"/>
    </location>
</feature>